<proteinExistence type="predicted"/>
<reference evidence="3" key="2">
    <citation type="submission" date="2017-10" db="EMBL/GenBank/DDBJ databases">
        <title>Ladona fulva Genome sequencing and assembly.</title>
        <authorList>
            <person name="Murali S."/>
            <person name="Richards S."/>
            <person name="Bandaranaike D."/>
            <person name="Bellair M."/>
            <person name="Blankenburg K."/>
            <person name="Chao H."/>
            <person name="Dinh H."/>
            <person name="Doddapaneni H."/>
            <person name="Dugan-Rocha S."/>
            <person name="Elkadiri S."/>
            <person name="Gnanaolivu R."/>
            <person name="Hernandez B."/>
            <person name="Skinner E."/>
            <person name="Javaid M."/>
            <person name="Lee S."/>
            <person name="Li M."/>
            <person name="Ming W."/>
            <person name="Munidasa M."/>
            <person name="Muniz J."/>
            <person name="Nguyen L."/>
            <person name="Hughes D."/>
            <person name="Osuji N."/>
            <person name="Pu L.-L."/>
            <person name="Puazo M."/>
            <person name="Qu C."/>
            <person name="Quiroz J."/>
            <person name="Raj R."/>
            <person name="Weissenberger G."/>
            <person name="Xin Y."/>
            <person name="Zou X."/>
            <person name="Han Y."/>
            <person name="Worley K."/>
            <person name="Muzny D."/>
            <person name="Gibbs R."/>
        </authorList>
    </citation>
    <scope>NUCLEOTIDE SEQUENCE</scope>
    <source>
        <strain evidence="3">Sampled in the wild</strain>
    </source>
</reference>
<evidence type="ECO:0000259" key="2">
    <source>
        <dbReference type="PROSITE" id="PS50238"/>
    </source>
</evidence>
<comment type="caution">
    <text evidence="3">The sequence shown here is derived from an EMBL/GenBank/DDBJ whole genome shotgun (WGS) entry which is preliminary data.</text>
</comment>
<dbReference type="OrthoDB" id="2218807at2759"/>
<evidence type="ECO:0000313" key="4">
    <source>
        <dbReference type="Proteomes" id="UP000792457"/>
    </source>
</evidence>
<feature type="domain" description="Rho-GAP" evidence="2">
    <location>
        <begin position="1"/>
        <end position="49"/>
    </location>
</feature>
<dbReference type="AlphaFoldDB" id="A0A8K0P1U2"/>
<reference evidence="3" key="1">
    <citation type="submission" date="2013-04" db="EMBL/GenBank/DDBJ databases">
        <authorList>
            <person name="Qu J."/>
            <person name="Murali S.C."/>
            <person name="Bandaranaike D."/>
            <person name="Bellair M."/>
            <person name="Blankenburg K."/>
            <person name="Chao H."/>
            <person name="Dinh H."/>
            <person name="Doddapaneni H."/>
            <person name="Downs B."/>
            <person name="Dugan-Rocha S."/>
            <person name="Elkadiri S."/>
            <person name="Gnanaolivu R.D."/>
            <person name="Hernandez B."/>
            <person name="Javaid M."/>
            <person name="Jayaseelan J.C."/>
            <person name="Lee S."/>
            <person name="Li M."/>
            <person name="Ming W."/>
            <person name="Munidasa M."/>
            <person name="Muniz J."/>
            <person name="Nguyen L."/>
            <person name="Ongeri F."/>
            <person name="Osuji N."/>
            <person name="Pu L.-L."/>
            <person name="Puazo M."/>
            <person name="Qu C."/>
            <person name="Quiroz J."/>
            <person name="Raj R."/>
            <person name="Weissenberger G."/>
            <person name="Xin Y."/>
            <person name="Zou X."/>
            <person name="Han Y."/>
            <person name="Richards S."/>
            <person name="Worley K."/>
            <person name="Muzny D."/>
            <person name="Gibbs R."/>
        </authorList>
    </citation>
    <scope>NUCLEOTIDE SEQUENCE</scope>
    <source>
        <strain evidence="3">Sampled in the wild</strain>
    </source>
</reference>
<dbReference type="InterPro" id="IPR000198">
    <property type="entry name" value="RhoGAP_dom"/>
</dbReference>
<protein>
    <recommendedName>
        <fullName evidence="2">Rho-GAP domain-containing protein</fullName>
    </recommendedName>
</protein>
<dbReference type="Gene3D" id="1.10.555.10">
    <property type="entry name" value="Rho GTPase activation protein"/>
    <property type="match status" value="1"/>
</dbReference>
<feature type="region of interest" description="Disordered" evidence="1">
    <location>
        <begin position="66"/>
        <end position="92"/>
    </location>
</feature>
<dbReference type="EMBL" id="KZ308355">
    <property type="protein sequence ID" value="KAG8228004.1"/>
    <property type="molecule type" value="Genomic_DNA"/>
</dbReference>
<feature type="compositionally biased region" description="Polar residues" evidence="1">
    <location>
        <begin position="66"/>
        <end position="80"/>
    </location>
</feature>
<dbReference type="GO" id="GO:0051233">
    <property type="term" value="C:spindle midzone"/>
    <property type="evidence" value="ECO:0007669"/>
    <property type="project" value="TreeGrafter"/>
</dbReference>
<dbReference type="GO" id="GO:0032154">
    <property type="term" value="C:cleavage furrow"/>
    <property type="evidence" value="ECO:0007669"/>
    <property type="project" value="TreeGrafter"/>
</dbReference>
<evidence type="ECO:0000256" key="1">
    <source>
        <dbReference type="SAM" id="MobiDB-lite"/>
    </source>
</evidence>
<name>A0A8K0P1U2_LADFU</name>
<dbReference type="SUPFAM" id="SSF48350">
    <property type="entry name" value="GTPase activation domain, GAP"/>
    <property type="match status" value="1"/>
</dbReference>
<dbReference type="PANTHER" id="PTHR46199">
    <property type="entry name" value="RAC GTPASE-ACTIVATING PROTEIN 1"/>
    <property type="match status" value="1"/>
</dbReference>
<evidence type="ECO:0000313" key="3">
    <source>
        <dbReference type="EMBL" id="KAG8228004.1"/>
    </source>
</evidence>
<dbReference type="GO" id="GO:0007266">
    <property type="term" value="P:Rho protein signal transduction"/>
    <property type="evidence" value="ECO:0007669"/>
    <property type="project" value="TreeGrafter"/>
</dbReference>
<dbReference type="GO" id="GO:0030496">
    <property type="term" value="C:midbody"/>
    <property type="evidence" value="ECO:0007669"/>
    <property type="project" value="TreeGrafter"/>
</dbReference>
<dbReference type="GO" id="GO:0005634">
    <property type="term" value="C:nucleus"/>
    <property type="evidence" value="ECO:0007669"/>
    <property type="project" value="TreeGrafter"/>
</dbReference>
<gene>
    <name evidence="3" type="ORF">J437_LFUL007977</name>
</gene>
<dbReference type="GO" id="GO:0097149">
    <property type="term" value="C:centralspindlin complex"/>
    <property type="evidence" value="ECO:0007669"/>
    <property type="project" value="TreeGrafter"/>
</dbReference>
<dbReference type="PANTHER" id="PTHR46199:SF3">
    <property type="entry name" value="RAC GTPASE-ACTIVATING PROTEIN 1"/>
    <property type="match status" value="1"/>
</dbReference>
<dbReference type="InterPro" id="IPR008936">
    <property type="entry name" value="Rho_GTPase_activation_prot"/>
</dbReference>
<dbReference type="GO" id="GO:0000281">
    <property type="term" value="P:mitotic cytokinesis"/>
    <property type="evidence" value="ECO:0007669"/>
    <property type="project" value="TreeGrafter"/>
</dbReference>
<organism evidence="3 4">
    <name type="scientific">Ladona fulva</name>
    <name type="common">Scarce chaser dragonfly</name>
    <name type="synonym">Libellula fulva</name>
    <dbReference type="NCBI Taxonomy" id="123851"/>
    <lineage>
        <taxon>Eukaryota</taxon>
        <taxon>Metazoa</taxon>
        <taxon>Ecdysozoa</taxon>
        <taxon>Arthropoda</taxon>
        <taxon>Hexapoda</taxon>
        <taxon>Insecta</taxon>
        <taxon>Pterygota</taxon>
        <taxon>Palaeoptera</taxon>
        <taxon>Odonata</taxon>
        <taxon>Epiprocta</taxon>
        <taxon>Anisoptera</taxon>
        <taxon>Libelluloidea</taxon>
        <taxon>Libellulidae</taxon>
        <taxon>Ladona</taxon>
    </lineage>
</organism>
<keyword evidence="4" id="KW-1185">Reference proteome</keyword>
<accession>A0A8K0P1U2</accession>
<dbReference type="GO" id="GO:0005096">
    <property type="term" value="F:GTPase activator activity"/>
    <property type="evidence" value="ECO:0007669"/>
    <property type="project" value="TreeGrafter"/>
</dbReference>
<dbReference type="Proteomes" id="UP000792457">
    <property type="component" value="Unassembled WGS sequence"/>
</dbReference>
<dbReference type="PROSITE" id="PS50238">
    <property type="entry name" value="RHOGAP"/>
    <property type="match status" value="1"/>
</dbReference>
<sequence>MPLSNLAKIFGPTITGYSTTEISPTAMLTETRKQQMIVEALMKIPSDYWNSFVKVDSETKLFTPQSRGLLSTPSTESLRTPASARDNHGVGVSRVSSRRKFFTGQNTPTNRWRGKKFFETPT</sequence>
<dbReference type="GO" id="GO:0051256">
    <property type="term" value="P:mitotic spindle midzone assembly"/>
    <property type="evidence" value="ECO:0007669"/>
    <property type="project" value="TreeGrafter"/>
</dbReference>